<dbReference type="Proteomes" id="UP000580474">
    <property type="component" value="Unassembled WGS sequence"/>
</dbReference>
<dbReference type="AlphaFoldDB" id="A0A840NFR4"/>
<accession>A0A840NFR4</accession>
<proteinExistence type="predicted"/>
<keyword evidence="2" id="KW-1185">Reference proteome</keyword>
<comment type="caution">
    <text evidence="1">The sequence shown here is derived from an EMBL/GenBank/DDBJ whole genome shotgun (WGS) entry which is preliminary data.</text>
</comment>
<reference evidence="1 2" key="1">
    <citation type="submission" date="2020-08" db="EMBL/GenBank/DDBJ databases">
        <title>Sequencing the genomes of 1000 actinobacteria strains.</title>
        <authorList>
            <person name="Klenk H.-P."/>
        </authorList>
    </citation>
    <scope>NUCLEOTIDE SEQUENCE [LARGE SCALE GENOMIC DNA]</scope>
    <source>
        <strain evidence="1 2">DSM 45582</strain>
    </source>
</reference>
<name>A0A840NFR4_9PSEU</name>
<evidence type="ECO:0000313" key="2">
    <source>
        <dbReference type="Proteomes" id="UP000580474"/>
    </source>
</evidence>
<protein>
    <submittedName>
        <fullName evidence="1">Uncharacterized protein</fullName>
    </submittedName>
</protein>
<dbReference type="EMBL" id="JACHIV010000001">
    <property type="protein sequence ID" value="MBB5068925.1"/>
    <property type="molecule type" value="Genomic_DNA"/>
</dbReference>
<evidence type="ECO:0000313" key="1">
    <source>
        <dbReference type="EMBL" id="MBB5068925.1"/>
    </source>
</evidence>
<dbReference type="RefSeq" id="WP_184478684.1">
    <property type="nucleotide sequence ID" value="NZ_JACHIV010000001.1"/>
</dbReference>
<gene>
    <name evidence="1" type="ORF">BJ969_002013</name>
</gene>
<organism evidence="1 2">
    <name type="scientific">Saccharopolyspora gloriosae</name>
    <dbReference type="NCBI Taxonomy" id="455344"/>
    <lineage>
        <taxon>Bacteria</taxon>
        <taxon>Bacillati</taxon>
        <taxon>Actinomycetota</taxon>
        <taxon>Actinomycetes</taxon>
        <taxon>Pseudonocardiales</taxon>
        <taxon>Pseudonocardiaceae</taxon>
        <taxon>Saccharopolyspora</taxon>
    </lineage>
</organism>
<sequence>MPTPGFPPGTLDADDRPIWLSELDVIGHSTAHLVRDVAPRAALELLGLDAGSAVPCTLPAQSTDEHTSLPRAALGDPDCVAVLLAGRVHGWTLVFDDAGATSEVGDLERARAVDAAAGGDWSGLEAMAGRPRPAVQEPSAVLSAAGGPAVTIRTNFTGPPVAIGYAIDGELVFSTDSDDLDLRDPQPRADVRAAIAAAGISDEDDLAPGEPDTFALARIGCALAGVTWTLPDLRATDLIALTFN</sequence>